<comment type="caution">
    <text evidence="2">The sequence shown here is derived from an EMBL/GenBank/DDBJ whole genome shotgun (WGS) entry which is preliminary data.</text>
</comment>
<evidence type="ECO:0000313" key="2">
    <source>
        <dbReference type="EMBL" id="MDQ0215812.1"/>
    </source>
</evidence>
<organism evidence="2 3">
    <name type="scientific">Oikeobacillus pervagus</name>
    <dbReference type="NCBI Taxonomy" id="1325931"/>
    <lineage>
        <taxon>Bacteria</taxon>
        <taxon>Bacillati</taxon>
        <taxon>Bacillota</taxon>
        <taxon>Bacilli</taxon>
        <taxon>Bacillales</taxon>
        <taxon>Bacillaceae</taxon>
        <taxon>Oikeobacillus</taxon>
    </lineage>
</organism>
<name>A0AAJ1T2W7_9BACI</name>
<dbReference type="EMBL" id="JAUSUC010000027">
    <property type="protein sequence ID" value="MDQ0215812.1"/>
    <property type="molecule type" value="Genomic_DNA"/>
</dbReference>
<dbReference type="InterPro" id="IPR006827">
    <property type="entry name" value="Lant_deHydtase_N"/>
</dbReference>
<proteinExistence type="predicted"/>
<protein>
    <recommendedName>
        <fullName evidence="1">Lantibiotic dehydratase N-terminal domain-containing protein</fullName>
    </recommendedName>
</protein>
<reference evidence="2" key="1">
    <citation type="submission" date="2023-07" db="EMBL/GenBank/DDBJ databases">
        <title>Genomic Encyclopedia of Type Strains, Phase IV (KMG-IV): sequencing the most valuable type-strain genomes for metagenomic binning, comparative biology and taxonomic classification.</title>
        <authorList>
            <person name="Goeker M."/>
        </authorList>
    </citation>
    <scope>NUCLEOTIDE SEQUENCE</scope>
    <source>
        <strain evidence="2">DSM 23947</strain>
    </source>
</reference>
<evidence type="ECO:0000259" key="1">
    <source>
        <dbReference type="Pfam" id="PF04738"/>
    </source>
</evidence>
<sequence length="140" mass="15991">MAEVIPAPISERNLNICQTDERREYAINITNKIHTQNNIDLEDIAVGATHDGLYLKSISMGKELIPLVSHMLNPSLCPNIYRFLFEMGEQRTGSSFPYFFNNIANLGLPFIPRIVYKNFILSPTKWNIRSNTFHGCDSEN</sequence>
<feature type="domain" description="Lantibiotic dehydratase N-terminal" evidence="1">
    <location>
        <begin position="2"/>
        <end position="133"/>
    </location>
</feature>
<dbReference type="Pfam" id="PF04738">
    <property type="entry name" value="Lant_dehydr_N"/>
    <property type="match status" value="1"/>
</dbReference>
<dbReference type="AlphaFoldDB" id="A0AAJ1T2W7"/>
<dbReference type="Proteomes" id="UP001237207">
    <property type="component" value="Unassembled WGS sequence"/>
</dbReference>
<accession>A0AAJ1T2W7</accession>
<evidence type="ECO:0000313" key="3">
    <source>
        <dbReference type="Proteomes" id="UP001237207"/>
    </source>
</evidence>
<gene>
    <name evidence="2" type="ORF">J2S13_002232</name>
</gene>
<keyword evidence="3" id="KW-1185">Reference proteome</keyword>